<evidence type="ECO:0000256" key="2">
    <source>
        <dbReference type="SAM" id="Phobius"/>
    </source>
</evidence>
<evidence type="ECO:0000313" key="4">
    <source>
        <dbReference type="Proteomes" id="UP000053617"/>
    </source>
</evidence>
<evidence type="ECO:0000256" key="1">
    <source>
        <dbReference type="SAM" id="MobiDB-lite"/>
    </source>
</evidence>
<dbReference type="Gene3D" id="1.20.58.340">
    <property type="entry name" value="Magnesium transport protein CorA, transmembrane region"/>
    <property type="match status" value="1"/>
</dbReference>
<feature type="transmembrane region" description="Helical" evidence="2">
    <location>
        <begin position="1286"/>
        <end position="1308"/>
    </location>
</feature>
<keyword evidence="2" id="KW-0472">Membrane</keyword>
<protein>
    <submittedName>
        <fullName evidence="3">Uncharacterized protein</fullName>
    </submittedName>
</protein>
<reference evidence="3 4" key="1">
    <citation type="submission" date="2015-01" db="EMBL/GenBank/DDBJ databases">
        <title>The Genome Sequence of Rhinocladiella mackenzie CBS 650.93.</title>
        <authorList>
            <consortium name="The Broad Institute Genomics Platform"/>
            <person name="Cuomo C."/>
            <person name="de Hoog S."/>
            <person name="Gorbushina A."/>
            <person name="Stielow B."/>
            <person name="Teixiera M."/>
            <person name="Abouelleil A."/>
            <person name="Chapman S.B."/>
            <person name="Priest M."/>
            <person name="Young S.K."/>
            <person name="Wortman J."/>
            <person name="Nusbaum C."/>
            <person name="Birren B."/>
        </authorList>
    </citation>
    <scope>NUCLEOTIDE SEQUENCE [LARGE SCALE GENOMIC DNA]</scope>
    <source>
        <strain evidence="3 4">CBS 650.93</strain>
    </source>
</reference>
<feature type="region of interest" description="Disordered" evidence="1">
    <location>
        <begin position="1162"/>
        <end position="1186"/>
    </location>
</feature>
<sequence>MEQKQEAGTAPAFRWLSRDNRGPTYISYNQFDRLAACSFEFGADGIAASSNLGGELLQLSASSEKHGIIFARGDFSDSLYACVARTQMEVGGSSTFGLKVARDQKPYGTPELVNRLNNKEHNYSPNGSSFLLGKLIDRGCFNYRWPLNEYALLLNDLIDGDVNQQVGTCVTFSFMKDGVCYQVIRIEQNCRTDNRTWYLIPPENQIVFTIGGPTWLQPLEPVRTSNGSPVSDIDEVAEKCIWVAETGTNIALESKVWQLDEDGRSYTPLKLKRHNDENSRGIVYGACAKIPSLTNGYGSTTFIAAIRLVERTDATPVEEWPSVPSSNDIYEHVGVGRSSPAATGAMWDSITLGSDLRTDLVSESTDTSIIGRCLEKILQVDLVPSVPNTVIREWAIMSNLFMNPTISLRSLFWKVRFLVKAHSFLSTLEASRSNSPISEAYKIDSQDDNHHGIAKNDSLGFSCFHAEDRENMVGIARHQCKRILGALASIILFLAKLLSEPEFPFLTPLMPFSERFPADESDYYYIMISIWYVVKSMPTLKAELAGRLSDFDRKSLELSCIPPDDRDFGETVEHKIPLLQWYHWGSMLKLAGVGILPACWNTAAMQRQVYRLGNAARIVQTGRLSSRSPYSAEDEIVDRLAFLVRELGLEQFDATTEATASVSIQIVRQREFTKQLNPGTLPPHEDGPTSGPWELQALCHNSGLNILTLEDGRYNTQDNDDWRADERRDEEVALHKARVCCFLNSEGTLVSCWERSQLRLRSGWLRSEATAVFSSTLLDIHRYIPVTHARLQPASPRDSPPRSNSDIQRMIQRMILAETVHMRHLMVRQGEILEKLGGHGSRSIDWMSFVPSRQYHPDNFITSLEDTPHLFCRPFTDRVTIPKALKESAMPEGEDRITRRHLEDAVRDEPGSVSVSDIVALPMDPNSLSHKTLVSSDRHIFDSSPEQDNVVMALFDSLVDQSVQHRILAVRKLTKDLTRILMYVLHPEAVTCLSNHKLSASHFSCQQGSTWTMSLTVTGWIEAKTTKASSDNGYICLPEELDKVGPSTQEPLTKEPQKPRPYRLSVTSIILSTNDFGDFSRCTIISETIDNGRLRRLVSHADEVWNRFIHQPQTARCLVYLQALGTRCTILSEQYHRTIDEFGSVLHFMEVFLVEELEWSHDRPEQSKDDPEQHPGREGAGSRSERLQRMCQEYVAEFESSLMELTKVNDNLERQIALAIRFKDAISSMLALRDSRVGLEQNKTSISQNSTIRKLTYLTIGYLPMSLVTAIFAIPDSQNVIFQSMGLAWFIGAIVIMSLATYMVAIWIREIIRFFRFPVKQKKSSASQTPTRNLWAMLIYLWTKSWKIVKYPRLVLLRKKRSDASDTAGQDVV</sequence>
<dbReference type="RefSeq" id="XP_013269643.1">
    <property type="nucleotide sequence ID" value="XM_013414189.1"/>
</dbReference>
<dbReference type="EMBL" id="KN847480">
    <property type="protein sequence ID" value="KIX02507.1"/>
    <property type="molecule type" value="Genomic_DNA"/>
</dbReference>
<dbReference type="GeneID" id="25296519"/>
<keyword evidence="4" id="KW-1185">Reference proteome</keyword>
<organism evidence="3 4">
    <name type="scientific">Rhinocladiella mackenziei CBS 650.93</name>
    <dbReference type="NCBI Taxonomy" id="1442369"/>
    <lineage>
        <taxon>Eukaryota</taxon>
        <taxon>Fungi</taxon>
        <taxon>Dikarya</taxon>
        <taxon>Ascomycota</taxon>
        <taxon>Pezizomycotina</taxon>
        <taxon>Eurotiomycetes</taxon>
        <taxon>Chaetothyriomycetidae</taxon>
        <taxon>Chaetothyriales</taxon>
        <taxon>Herpotrichiellaceae</taxon>
        <taxon>Rhinocladiella</taxon>
    </lineage>
</organism>
<proteinExistence type="predicted"/>
<feature type="transmembrane region" description="Helical" evidence="2">
    <location>
        <begin position="1255"/>
        <end position="1274"/>
    </location>
</feature>
<feature type="compositionally biased region" description="Basic and acidic residues" evidence="1">
    <location>
        <begin position="1162"/>
        <end position="1177"/>
    </location>
</feature>
<dbReference type="OrthoDB" id="3546713at2759"/>
<dbReference type="HOGENOM" id="CLU_252436_0_0_1"/>
<gene>
    <name evidence="3" type="ORF">Z518_08448</name>
</gene>
<dbReference type="Proteomes" id="UP000053617">
    <property type="component" value="Unassembled WGS sequence"/>
</dbReference>
<keyword evidence="2" id="KW-0812">Transmembrane</keyword>
<accession>A0A0D2FKS7</accession>
<dbReference type="VEuPathDB" id="FungiDB:Z518_08448"/>
<evidence type="ECO:0000313" key="3">
    <source>
        <dbReference type="EMBL" id="KIX02507.1"/>
    </source>
</evidence>
<keyword evidence="2" id="KW-1133">Transmembrane helix</keyword>
<name>A0A0D2FKS7_9EURO</name>